<dbReference type="PRINTS" id="PR00401">
    <property type="entry name" value="SH2DOMAIN"/>
</dbReference>
<dbReference type="PRINTS" id="PR00452">
    <property type="entry name" value="SH3DOMAIN"/>
</dbReference>
<name>A0A6P6Y3E8_DERPT</name>
<dbReference type="InterPro" id="IPR051184">
    <property type="entry name" value="Tyrosine-phos_adapter"/>
</dbReference>
<dbReference type="KEGG" id="dpte:113794118"/>
<keyword evidence="8" id="KW-1185">Reference proteome</keyword>
<gene>
    <name evidence="9" type="primary">LOC113794118</name>
</gene>
<feature type="domain" description="SH3" evidence="7">
    <location>
        <begin position="296"/>
        <end position="357"/>
    </location>
</feature>
<evidence type="ECO:0000313" key="8">
    <source>
        <dbReference type="Proteomes" id="UP000515146"/>
    </source>
</evidence>
<dbReference type="Gene3D" id="2.30.30.40">
    <property type="entry name" value="SH3 Domains"/>
    <property type="match status" value="2"/>
</dbReference>
<dbReference type="GO" id="GO:0005737">
    <property type="term" value="C:cytoplasm"/>
    <property type="evidence" value="ECO:0007669"/>
    <property type="project" value="TreeGrafter"/>
</dbReference>
<dbReference type="Pfam" id="PF07653">
    <property type="entry name" value="SH3_2"/>
    <property type="match status" value="1"/>
</dbReference>
<dbReference type="SUPFAM" id="SSF55550">
    <property type="entry name" value="SH2 domain"/>
    <property type="match status" value="1"/>
</dbReference>
<dbReference type="SUPFAM" id="SSF50044">
    <property type="entry name" value="SH3-domain"/>
    <property type="match status" value="2"/>
</dbReference>
<dbReference type="OrthoDB" id="9204160at2759"/>
<accession>A0A6P6Y3E8</accession>
<dbReference type="FunCoup" id="A0A6P6Y3E8">
    <property type="interactions" value="1051"/>
</dbReference>
<keyword evidence="1 4" id="KW-0728">SH3 domain</keyword>
<evidence type="ECO:0000256" key="3">
    <source>
        <dbReference type="PROSITE-ProRule" id="PRU00191"/>
    </source>
</evidence>
<evidence type="ECO:0000256" key="1">
    <source>
        <dbReference type="ARBA" id="ARBA00022443"/>
    </source>
</evidence>
<dbReference type="InterPro" id="IPR036860">
    <property type="entry name" value="SH2_dom_sf"/>
</dbReference>
<dbReference type="InterPro" id="IPR000980">
    <property type="entry name" value="SH2"/>
</dbReference>
<dbReference type="GeneID" id="113794118"/>
<evidence type="ECO:0000256" key="5">
    <source>
        <dbReference type="SAM" id="MobiDB-lite"/>
    </source>
</evidence>
<dbReference type="GO" id="GO:0016477">
    <property type="term" value="P:cell migration"/>
    <property type="evidence" value="ECO:0007669"/>
    <property type="project" value="TreeGrafter"/>
</dbReference>
<dbReference type="InterPro" id="IPR001452">
    <property type="entry name" value="SH3_domain"/>
</dbReference>
<dbReference type="OMA" id="RSCWYFG"/>
<dbReference type="SMART" id="SM00252">
    <property type="entry name" value="SH2"/>
    <property type="match status" value="1"/>
</dbReference>
<evidence type="ECO:0000256" key="4">
    <source>
        <dbReference type="PROSITE-ProRule" id="PRU00192"/>
    </source>
</evidence>
<feature type="domain" description="SH3" evidence="7">
    <location>
        <begin position="106"/>
        <end position="166"/>
    </location>
</feature>
<feature type="domain" description="SH2" evidence="6">
    <location>
        <begin position="12"/>
        <end position="112"/>
    </location>
</feature>
<dbReference type="CTD" id="1398"/>
<dbReference type="PROSITE" id="PS50002">
    <property type="entry name" value="SH3"/>
    <property type="match status" value="2"/>
</dbReference>
<evidence type="ECO:0000259" key="7">
    <source>
        <dbReference type="PROSITE" id="PS50002"/>
    </source>
</evidence>
<evidence type="ECO:0000259" key="6">
    <source>
        <dbReference type="PROSITE" id="PS50001"/>
    </source>
</evidence>
<protein>
    <submittedName>
        <fullName evidence="9">Adapter molecule Crk-like</fullName>
    </submittedName>
</protein>
<organism evidence="8 9">
    <name type="scientific">Dermatophagoides pteronyssinus</name>
    <name type="common">European house dust mite</name>
    <dbReference type="NCBI Taxonomy" id="6956"/>
    <lineage>
        <taxon>Eukaryota</taxon>
        <taxon>Metazoa</taxon>
        <taxon>Ecdysozoa</taxon>
        <taxon>Arthropoda</taxon>
        <taxon>Chelicerata</taxon>
        <taxon>Arachnida</taxon>
        <taxon>Acari</taxon>
        <taxon>Acariformes</taxon>
        <taxon>Sarcoptiformes</taxon>
        <taxon>Astigmata</taxon>
        <taxon>Psoroptidia</taxon>
        <taxon>Analgoidea</taxon>
        <taxon>Pyroglyphidae</taxon>
        <taxon>Dermatophagoidinae</taxon>
        <taxon>Dermatophagoides</taxon>
    </lineage>
</organism>
<sequence>MTTFDPYDQNSWFFGQLTRQQAIEILEFERDKGVFLVRYSHSVAGDLVLSVSEEQKISHYIINKIDLNGEPKFKIGENTFHDMPSLLTYYKHHYLDTTALIRAAKKKLEYVRAKFDFLGKDKEDLPFKKNELLTIISKEEDQWWRARNDCGQIGSIPVPYVETIDEEEYLCEKGKFDETNDEIVDGKSLNNNHNNKRHSNEIISSLESSTSTTTKLSSTPSLSSTTTTMMDPSTISNMNSSSNNSSSSGNLASQESLSSSTTITTTTTNDNQQQQQQSTTNNNNTKKSTTNMNSVKLPAKAIVIQQRIPNAYDKKALKLEKGDIITVTNTNLNGQWEGELNGKHGHFPFNYIKFLDEDQ</sequence>
<feature type="region of interest" description="Disordered" evidence="5">
    <location>
        <begin position="206"/>
        <end position="293"/>
    </location>
</feature>
<dbReference type="AlphaFoldDB" id="A0A6P6Y3E8"/>
<evidence type="ECO:0000313" key="9">
    <source>
        <dbReference type="RefSeq" id="XP_027200007.1"/>
    </source>
</evidence>
<dbReference type="InterPro" id="IPR036028">
    <property type="entry name" value="SH3-like_dom_sf"/>
</dbReference>
<dbReference type="Proteomes" id="UP000515146">
    <property type="component" value="Unplaced"/>
</dbReference>
<dbReference type="SMART" id="SM00326">
    <property type="entry name" value="SH3"/>
    <property type="match status" value="2"/>
</dbReference>
<dbReference type="PROSITE" id="PS50001">
    <property type="entry name" value="SH2"/>
    <property type="match status" value="1"/>
</dbReference>
<proteinExistence type="predicted"/>
<dbReference type="GO" id="GO:0030971">
    <property type="term" value="F:receptor tyrosine kinase binding"/>
    <property type="evidence" value="ECO:0007669"/>
    <property type="project" value="TreeGrafter"/>
</dbReference>
<dbReference type="Pfam" id="PF00018">
    <property type="entry name" value="SH3_1"/>
    <property type="match status" value="1"/>
</dbReference>
<dbReference type="Pfam" id="PF00017">
    <property type="entry name" value="SH2"/>
    <property type="match status" value="1"/>
</dbReference>
<dbReference type="Gene3D" id="3.30.505.10">
    <property type="entry name" value="SH2 domain"/>
    <property type="match status" value="1"/>
</dbReference>
<dbReference type="GO" id="GO:0048468">
    <property type="term" value="P:cell development"/>
    <property type="evidence" value="ECO:0007669"/>
    <property type="project" value="UniProtKB-ARBA"/>
</dbReference>
<evidence type="ECO:0000256" key="2">
    <source>
        <dbReference type="ARBA" id="ARBA00022999"/>
    </source>
</evidence>
<dbReference type="PANTHER" id="PTHR19969:SF5">
    <property type="entry name" value="CRK-LIKE PROTEIN"/>
    <property type="match status" value="1"/>
</dbReference>
<dbReference type="GO" id="GO:0035591">
    <property type="term" value="F:signaling adaptor activity"/>
    <property type="evidence" value="ECO:0007669"/>
    <property type="project" value="TreeGrafter"/>
</dbReference>
<dbReference type="GO" id="GO:0007167">
    <property type="term" value="P:enzyme-linked receptor protein signaling pathway"/>
    <property type="evidence" value="ECO:0007669"/>
    <property type="project" value="TreeGrafter"/>
</dbReference>
<dbReference type="InParanoid" id="A0A6P6Y3E8"/>
<reference evidence="9" key="1">
    <citation type="submission" date="2025-08" db="UniProtKB">
        <authorList>
            <consortium name="RefSeq"/>
        </authorList>
    </citation>
    <scope>IDENTIFICATION</scope>
    <source>
        <strain evidence="9">Airmid</strain>
    </source>
</reference>
<dbReference type="PANTHER" id="PTHR19969">
    <property type="entry name" value="SH2-SH3 ADAPTOR PROTEIN-RELATED"/>
    <property type="match status" value="1"/>
</dbReference>
<dbReference type="RefSeq" id="XP_027200007.1">
    <property type="nucleotide sequence ID" value="XM_027344206.1"/>
</dbReference>
<keyword evidence="2 3" id="KW-0727">SH2 domain</keyword>